<accession>A0A8H6ZSD3</accession>
<reference evidence="1" key="1">
    <citation type="submission" date="2019-07" db="EMBL/GenBank/DDBJ databases">
        <authorList>
            <person name="Palmer J.M."/>
        </authorList>
    </citation>
    <scope>NUCLEOTIDE SEQUENCE</scope>
    <source>
        <strain evidence="1">PC9</strain>
    </source>
</reference>
<dbReference type="VEuPathDB" id="FungiDB:PC9H_010027"/>
<dbReference type="OrthoDB" id="2835861at2759"/>
<dbReference type="Proteomes" id="UP000623687">
    <property type="component" value="Unassembled WGS sequence"/>
</dbReference>
<keyword evidence="2" id="KW-1185">Reference proteome</keyword>
<proteinExistence type="predicted"/>
<sequence>MKDMHNDNDPQFRRDVTMYRELACHWIAQEREARRTQLHIGAAQYSNDPLPRAFPFGHFTMTETIRWLDDVRRHNHQATLVFRGLPNVTNGTSWAPFVWQLYSGEVILGHVELDARLFFDPEPLLSWDADFVLESMMQSLSQGRQLRVSSRIEEGFPQNVQVFEIRTFDNGLLRELGRRYIHKRVCSICHRALPPTGPQQCLYH</sequence>
<gene>
    <name evidence="1" type="ORF">PC9H_010027</name>
</gene>
<evidence type="ECO:0000313" key="2">
    <source>
        <dbReference type="Proteomes" id="UP000623687"/>
    </source>
</evidence>
<dbReference type="RefSeq" id="XP_036628910.1">
    <property type="nucleotide sequence ID" value="XM_036779521.1"/>
</dbReference>
<name>A0A8H6ZSD3_PLEOS</name>
<comment type="caution">
    <text evidence="1">The sequence shown here is derived from an EMBL/GenBank/DDBJ whole genome shotgun (WGS) entry which is preliminary data.</text>
</comment>
<protein>
    <submittedName>
        <fullName evidence="1">Uncharacterized protein</fullName>
    </submittedName>
</protein>
<evidence type="ECO:0000313" key="1">
    <source>
        <dbReference type="EMBL" id="KAF7424716.1"/>
    </source>
</evidence>
<dbReference type="EMBL" id="JACETU010000007">
    <property type="protein sequence ID" value="KAF7424716.1"/>
    <property type="molecule type" value="Genomic_DNA"/>
</dbReference>
<organism evidence="1 2">
    <name type="scientific">Pleurotus ostreatus</name>
    <name type="common">Oyster mushroom</name>
    <name type="synonym">White-rot fungus</name>
    <dbReference type="NCBI Taxonomy" id="5322"/>
    <lineage>
        <taxon>Eukaryota</taxon>
        <taxon>Fungi</taxon>
        <taxon>Dikarya</taxon>
        <taxon>Basidiomycota</taxon>
        <taxon>Agaricomycotina</taxon>
        <taxon>Agaricomycetes</taxon>
        <taxon>Agaricomycetidae</taxon>
        <taxon>Agaricales</taxon>
        <taxon>Pleurotineae</taxon>
        <taxon>Pleurotaceae</taxon>
        <taxon>Pleurotus</taxon>
    </lineage>
</organism>
<dbReference type="AlphaFoldDB" id="A0A8H6ZSD3"/>
<dbReference type="GeneID" id="59379845"/>